<dbReference type="HAMAP" id="MF_01343_B">
    <property type="entry name" value="Ribosomal_uS15_B"/>
    <property type="match status" value="1"/>
</dbReference>
<dbReference type="CDD" id="cd00353">
    <property type="entry name" value="Ribosomal_S15p_S13e"/>
    <property type="match status" value="1"/>
</dbReference>
<dbReference type="InterPro" id="IPR009068">
    <property type="entry name" value="uS15_NS1_RNA-bd_sf"/>
</dbReference>
<keyword evidence="2 4" id="KW-0687">Ribonucleoprotein</keyword>
<dbReference type="NCBIfam" id="TIGR00952">
    <property type="entry name" value="S15_bact"/>
    <property type="match status" value="1"/>
</dbReference>
<name>A0A2M8EL65_UNCKA</name>
<dbReference type="FunFam" id="1.10.287.10:FF:000002">
    <property type="entry name" value="30S ribosomal protein S15"/>
    <property type="match status" value="1"/>
</dbReference>
<keyword evidence="4 6" id="KW-0694">RNA-binding</keyword>
<evidence type="ECO:0000256" key="5">
    <source>
        <dbReference type="RuleBase" id="RU003919"/>
    </source>
</evidence>
<dbReference type="InterPro" id="IPR000589">
    <property type="entry name" value="Ribosomal_uS15"/>
</dbReference>
<evidence type="ECO:0000256" key="3">
    <source>
        <dbReference type="ARBA" id="ARBA00064542"/>
    </source>
</evidence>
<proteinExistence type="inferred from homology"/>
<dbReference type="AlphaFoldDB" id="A0A2M8EL65"/>
<protein>
    <recommendedName>
        <fullName evidence="4">Small ribosomal subunit protein uS15</fullName>
    </recommendedName>
</protein>
<dbReference type="GO" id="GO:0019843">
    <property type="term" value="F:rRNA binding"/>
    <property type="evidence" value="ECO:0007669"/>
    <property type="project" value="UniProtKB-UniRule"/>
</dbReference>
<gene>
    <name evidence="4" type="primary">rpsO</name>
    <name evidence="7" type="ORF">CO058_03495</name>
</gene>
<dbReference type="PANTHER" id="PTHR23321">
    <property type="entry name" value="RIBOSOMAL PROTEIN S15, BACTERIAL AND ORGANELLAR"/>
    <property type="match status" value="1"/>
</dbReference>
<keyword evidence="1 4" id="KW-0689">Ribosomal protein</keyword>
<comment type="similarity">
    <text evidence="4 5">Belongs to the universal ribosomal protein uS15 family.</text>
</comment>
<reference evidence="8" key="1">
    <citation type="submission" date="2017-09" db="EMBL/GenBank/DDBJ databases">
        <title>Depth-based differentiation of microbial function through sediment-hosted aquifers and enrichment of novel symbionts in the deep terrestrial subsurface.</title>
        <authorList>
            <person name="Probst A.J."/>
            <person name="Ladd B."/>
            <person name="Jarett J.K."/>
            <person name="Geller-Mcgrath D.E."/>
            <person name="Sieber C.M.K."/>
            <person name="Emerson J.B."/>
            <person name="Anantharaman K."/>
            <person name="Thomas B.C."/>
            <person name="Malmstrom R."/>
            <person name="Stieglmeier M."/>
            <person name="Klingl A."/>
            <person name="Woyke T."/>
            <person name="Ryan C.M."/>
            <person name="Banfield J.F."/>
        </authorList>
    </citation>
    <scope>NUCLEOTIDE SEQUENCE [LARGE SCALE GENOMIC DNA]</scope>
</reference>
<dbReference type="EMBL" id="PFSJ01000025">
    <property type="protein sequence ID" value="PJC23471.1"/>
    <property type="molecule type" value="Genomic_DNA"/>
</dbReference>
<dbReference type="PANTHER" id="PTHR23321:SF26">
    <property type="entry name" value="SMALL RIBOSOMAL SUBUNIT PROTEIN US15M"/>
    <property type="match status" value="1"/>
</dbReference>
<dbReference type="GO" id="GO:0006412">
    <property type="term" value="P:translation"/>
    <property type="evidence" value="ECO:0007669"/>
    <property type="project" value="UniProtKB-UniRule"/>
</dbReference>
<dbReference type="SUPFAM" id="SSF47060">
    <property type="entry name" value="S15/NS1 RNA-binding domain"/>
    <property type="match status" value="1"/>
</dbReference>
<keyword evidence="4 6" id="KW-0699">rRNA-binding</keyword>
<evidence type="ECO:0000256" key="2">
    <source>
        <dbReference type="ARBA" id="ARBA00023274"/>
    </source>
</evidence>
<comment type="function">
    <text evidence="4 6">One of the primary rRNA binding proteins, it binds directly to 16S rRNA where it helps nucleate assembly of the platform of the 30S subunit by binding and bridging several RNA helices of the 16S rRNA.</text>
</comment>
<dbReference type="SMART" id="SM01387">
    <property type="entry name" value="Ribosomal_S15"/>
    <property type="match status" value="1"/>
</dbReference>
<organism evidence="7 8">
    <name type="scientific">candidate division WWE3 bacterium CG_4_9_14_0_2_um_filter_35_11</name>
    <dbReference type="NCBI Taxonomy" id="1975077"/>
    <lineage>
        <taxon>Bacteria</taxon>
        <taxon>Katanobacteria</taxon>
    </lineage>
</organism>
<dbReference type="PROSITE" id="PS00362">
    <property type="entry name" value="RIBOSOMAL_S15"/>
    <property type="match status" value="1"/>
</dbReference>
<dbReference type="GO" id="GO:0022627">
    <property type="term" value="C:cytosolic small ribosomal subunit"/>
    <property type="evidence" value="ECO:0007669"/>
    <property type="project" value="TreeGrafter"/>
</dbReference>
<dbReference type="Gene3D" id="1.10.287.10">
    <property type="entry name" value="S15/NS1, RNA-binding"/>
    <property type="match status" value="1"/>
</dbReference>
<dbReference type="Proteomes" id="UP000229756">
    <property type="component" value="Unassembled WGS sequence"/>
</dbReference>
<evidence type="ECO:0000256" key="6">
    <source>
        <dbReference type="RuleBase" id="RU004524"/>
    </source>
</evidence>
<dbReference type="GO" id="GO:0003735">
    <property type="term" value="F:structural constituent of ribosome"/>
    <property type="evidence" value="ECO:0007669"/>
    <property type="project" value="InterPro"/>
</dbReference>
<dbReference type="InterPro" id="IPR005290">
    <property type="entry name" value="Ribosomal_uS15_bac-type"/>
</dbReference>
<dbReference type="Gene3D" id="6.10.250.3130">
    <property type="match status" value="1"/>
</dbReference>
<dbReference type="Pfam" id="PF00312">
    <property type="entry name" value="Ribosomal_S15"/>
    <property type="match status" value="1"/>
</dbReference>
<evidence type="ECO:0000313" key="7">
    <source>
        <dbReference type="EMBL" id="PJC23471.1"/>
    </source>
</evidence>
<evidence type="ECO:0000256" key="1">
    <source>
        <dbReference type="ARBA" id="ARBA00022980"/>
    </source>
</evidence>
<comment type="caution">
    <text evidence="7">The sequence shown here is derived from an EMBL/GenBank/DDBJ whole genome shotgun (WGS) entry which is preliminary data.</text>
</comment>
<comment type="function">
    <text evidence="4">Forms an intersubunit bridge (bridge B4) with the 23S rRNA of the 50S subunit in the ribosome.</text>
</comment>
<accession>A0A2M8EL65</accession>
<sequence>MSLTKQKKEKVIKSFQRVETDTGSAEVQVALLSESILALTDHLKIHKKDSHSRRGLLQMVGKRRKLLHYLKSKKATIYQDLVKKLKLKG</sequence>
<evidence type="ECO:0000256" key="4">
    <source>
        <dbReference type="HAMAP-Rule" id="MF_01343"/>
    </source>
</evidence>
<comment type="subunit">
    <text evidence="3 4">Part of the 30S ribosomal subunit. Forms a bridge to the 50S subunit in the 70S ribosome, contacting the 23S rRNA.</text>
</comment>
<evidence type="ECO:0000313" key="8">
    <source>
        <dbReference type="Proteomes" id="UP000229756"/>
    </source>
</evidence>